<name>A0AAU7ZTQ0_9BACT</name>
<protein>
    <recommendedName>
        <fullName evidence="3">PEP-CTERM sorting domain-containing protein</fullName>
    </recommendedName>
</protein>
<dbReference type="KEGG" id="tpsc:RBB77_05305"/>
<feature type="signal peptide" evidence="1">
    <location>
        <begin position="1"/>
        <end position="23"/>
    </location>
</feature>
<proteinExistence type="predicted"/>
<keyword evidence="1" id="KW-0732">Signal</keyword>
<dbReference type="RefSeq" id="WP_353065330.1">
    <property type="nucleotide sequence ID" value="NZ_CP132942.1"/>
</dbReference>
<evidence type="ECO:0008006" key="3">
    <source>
        <dbReference type="Google" id="ProtNLM"/>
    </source>
</evidence>
<dbReference type="EMBL" id="CP132942">
    <property type="protein sequence ID" value="XCB34312.1"/>
    <property type="molecule type" value="Genomic_DNA"/>
</dbReference>
<reference evidence="2" key="2">
    <citation type="journal article" date="2024" name="Environ. Microbiol.">
        <title>Genome analysis and description of Tunturibacter gen. nov. expands the diversity of Terriglobia in tundra soils.</title>
        <authorList>
            <person name="Messyasz A."/>
            <person name="Mannisto M.K."/>
            <person name="Kerkhof L.J."/>
            <person name="Haggblom M.M."/>
        </authorList>
    </citation>
    <scope>NUCLEOTIDE SEQUENCE</scope>
    <source>
        <strain evidence="2">X5P6</strain>
    </source>
</reference>
<dbReference type="AlphaFoldDB" id="A0AAU7ZTQ0"/>
<reference evidence="2" key="1">
    <citation type="submission" date="2023-08" db="EMBL/GenBank/DDBJ databases">
        <authorList>
            <person name="Messyasz A."/>
            <person name="Mannisto M.K."/>
            <person name="Kerkhof L.J."/>
            <person name="Haggblom M."/>
        </authorList>
    </citation>
    <scope>NUCLEOTIDE SEQUENCE</scope>
    <source>
        <strain evidence="2">X5P6</strain>
    </source>
</reference>
<gene>
    <name evidence="2" type="ORF">RBB77_05305</name>
</gene>
<accession>A0AAU7ZTQ0</accession>
<feature type="chain" id="PRO_5043761884" description="PEP-CTERM sorting domain-containing protein" evidence="1">
    <location>
        <begin position="24"/>
        <end position="225"/>
    </location>
</feature>
<evidence type="ECO:0000313" key="2">
    <source>
        <dbReference type="EMBL" id="XCB34312.1"/>
    </source>
</evidence>
<sequence length="225" mass="22789">MKYLLRVLFVVALLCGGSSLAHADGIDFRMTVLDPPAEAVCNPAGVPAGSPGNTNCTIFTGGDISPVNVSQAACNGAGIGPSGLTPGTYGCFVVDNESGSTIDSIELGFLIASLVTTPSCDNGGQTGNQGNFIASALNVVSCAPDPSSPLDYALNFAGGAGVAPGNALIVFEQGENPNDFQGGSATIGVTPEPDSLLLFSTGVMMAGMYMSRRIWTTRKSAGETR</sequence>
<evidence type="ECO:0000256" key="1">
    <source>
        <dbReference type="SAM" id="SignalP"/>
    </source>
</evidence>
<organism evidence="2">
    <name type="scientific">Tunturiibacter psychrotolerans</name>
    <dbReference type="NCBI Taxonomy" id="3069686"/>
    <lineage>
        <taxon>Bacteria</taxon>
        <taxon>Pseudomonadati</taxon>
        <taxon>Acidobacteriota</taxon>
        <taxon>Terriglobia</taxon>
        <taxon>Terriglobales</taxon>
        <taxon>Acidobacteriaceae</taxon>
        <taxon>Tunturiibacter</taxon>
    </lineage>
</organism>